<dbReference type="PROSITE" id="PS50110">
    <property type="entry name" value="RESPONSE_REGULATORY"/>
    <property type="match status" value="1"/>
</dbReference>
<dbReference type="Pfam" id="PF02518">
    <property type="entry name" value="HATPase_c"/>
    <property type="match status" value="1"/>
</dbReference>
<dbReference type="SMART" id="SM00387">
    <property type="entry name" value="HATPase_c"/>
    <property type="match status" value="1"/>
</dbReference>
<evidence type="ECO:0000256" key="4">
    <source>
        <dbReference type="ARBA" id="ARBA00022679"/>
    </source>
</evidence>
<dbReference type="InterPro" id="IPR003594">
    <property type="entry name" value="HATPase_dom"/>
</dbReference>
<dbReference type="AlphaFoldDB" id="A0A167PGY9"/>
<feature type="region of interest" description="Disordered" evidence="7">
    <location>
        <begin position="1"/>
        <end position="67"/>
    </location>
</feature>
<feature type="compositionally biased region" description="Polar residues" evidence="7">
    <location>
        <begin position="35"/>
        <end position="46"/>
    </location>
</feature>
<dbReference type="InterPro" id="IPR003661">
    <property type="entry name" value="HisK_dim/P_dom"/>
</dbReference>
<keyword evidence="8" id="KW-1133">Transmembrane helix</keyword>
<keyword evidence="3 6" id="KW-0597">Phosphoprotein</keyword>
<dbReference type="PRINTS" id="PR00344">
    <property type="entry name" value="BCTRLSENSOR"/>
</dbReference>
<dbReference type="PANTHER" id="PTHR43047:SF66">
    <property type="entry name" value="HISKA"/>
    <property type="match status" value="1"/>
</dbReference>
<keyword evidence="12" id="KW-1185">Reference proteome</keyword>
<proteinExistence type="predicted"/>
<comment type="catalytic activity">
    <reaction evidence="1">
        <text>ATP + protein L-histidine = ADP + protein N-phospho-L-histidine.</text>
        <dbReference type="EC" id="2.7.13.3"/>
    </reaction>
</comment>
<dbReference type="SUPFAM" id="SSF52172">
    <property type="entry name" value="CheY-like"/>
    <property type="match status" value="1"/>
</dbReference>
<evidence type="ECO:0000256" key="5">
    <source>
        <dbReference type="ARBA" id="ARBA00022777"/>
    </source>
</evidence>
<feature type="transmembrane region" description="Helical" evidence="8">
    <location>
        <begin position="365"/>
        <end position="384"/>
    </location>
</feature>
<evidence type="ECO:0000256" key="1">
    <source>
        <dbReference type="ARBA" id="ARBA00000085"/>
    </source>
</evidence>
<dbReference type="OrthoDB" id="60033at2759"/>
<keyword evidence="8" id="KW-0812">Transmembrane</keyword>
<dbReference type="Proteomes" id="UP000076738">
    <property type="component" value="Unassembled WGS sequence"/>
</dbReference>
<protein>
    <recommendedName>
        <fullName evidence="2">histidine kinase</fullName>
        <ecNumber evidence="2">2.7.13.3</ecNumber>
    </recommendedName>
</protein>
<dbReference type="GO" id="GO:0005886">
    <property type="term" value="C:plasma membrane"/>
    <property type="evidence" value="ECO:0007669"/>
    <property type="project" value="TreeGrafter"/>
</dbReference>
<evidence type="ECO:0000256" key="8">
    <source>
        <dbReference type="SAM" id="Phobius"/>
    </source>
</evidence>
<feature type="region of interest" description="Disordered" evidence="7">
    <location>
        <begin position="983"/>
        <end position="1003"/>
    </location>
</feature>
<gene>
    <name evidence="11" type="ORF">CALVIDRAFT_596401</name>
</gene>
<evidence type="ECO:0000313" key="11">
    <source>
        <dbReference type="EMBL" id="KZO98776.1"/>
    </source>
</evidence>
<evidence type="ECO:0000256" key="6">
    <source>
        <dbReference type="PROSITE-ProRule" id="PRU00169"/>
    </source>
</evidence>
<accession>A0A167PGY9</accession>
<dbReference type="STRING" id="1330018.A0A167PGY9"/>
<dbReference type="InterPro" id="IPR004358">
    <property type="entry name" value="Sig_transdc_His_kin-like_C"/>
</dbReference>
<evidence type="ECO:0000259" key="9">
    <source>
        <dbReference type="PROSITE" id="PS50109"/>
    </source>
</evidence>
<name>A0A167PGY9_CALVF</name>
<dbReference type="SUPFAM" id="SSF47384">
    <property type="entry name" value="Homodimeric domain of signal transducing histidine kinase"/>
    <property type="match status" value="1"/>
</dbReference>
<dbReference type="Gene3D" id="3.40.50.2300">
    <property type="match status" value="1"/>
</dbReference>
<dbReference type="CDD" id="cd17546">
    <property type="entry name" value="REC_hyHK_CKI1_RcsC-like"/>
    <property type="match status" value="1"/>
</dbReference>
<keyword evidence="5" id="KW-0418">Kinase</keyword>
<organism evidence="11 12">
    <name type="scientific">Calocera viscosa (strain TUFC12733)</name>
    <dbReference type="NCBI Taxonomy" id="1330018"/>
    <lineage>
        <taxon>Eukaryota</taxon>
        <taxon>Fungi</taxon>
        <taxon>Dikarya</taxon>
        <taxon>Basidiomycota</taxon>
        <taxon>Agaricomycotina</taxon>
        <taxon>Dacrymycetes</taxon>
        <taxon>Dacrymycetales</taxon>
        <taxon>Dacrymycetaceae</taxon>
        <taxon>Calocera</taxon>
    </lineage>
</organism>
<dbReference type="Pfam" id="PF00512">
    <property type="entry name" value="HisKA"/>
    <property type="match status" value="1"/>
</dbReference>
<evidence type="ECO:0000259" key="10">
    <source>
        <dbReference type="PROSITE" id="PS50110"/>
    </source>
</evidence>
<keyword evidence="8" id="KW-0472">Membrane</keyword>
<dbReference type="InterPro" id="IPR005467">
    <property type="entry name" value="His_kinase_dom"/>
</dbReference>
<dbReference type="Gene3D" id="3.30.565.10">
    <property type="entry name" value="Histidine kinase-like ATPase, C-terminal domain"/>
    <property type="match status" value="1"/>
</dbReference>
<sequence length="1112" mass="121584">MHSGDDTGAGAQGQGLPPPATAPAERPRSGRASRSKSGMESTTLGRSLQAVGAGPSKKVTTVDPSARSKPFKVRFREFLKIISTAVSLSESPIEATIESTEASSYRAHVQRRESDWRAEEDPSVPPPEVNELVVDADWDMDKWADVSTTGMSDSAGGGGAGRALPVVDTSHASRALGSHPDGRSQEGFTAGGNSSGIRELWGLTTLLRWRLYPRIVRFFDLSFYNAHAEDKYRKDVWFTQKKLAAISAAFYLLITIFNCTLAPTPFTEFNKITNIGGGVLFSVPVLILVLFNVPRMKIRYQWPYQIILLIATWQWAWYNVFDQWSCGFFLSRVDNTCGEKDFQLTPFYSAAMPFLALFALNQNRLFAAIGAIAWEVVSGILVLPRYTPWTRNTVNSIIWYMLLLYVHFTLETAERRSFTLREQLKDQCKATQKAQVNERKESDSKKRFVSYIFHEVRVPLNTALLASQNLVGSGAIKKDDDVEFQALEGSLKMMSKVLNDVLDFNRMDSGRFVTVSKPYCFHAAIRSMLLPLELSAKSRGLTLTMRLDPKIDEVANRTAYGNGDELDSHAGKEGWVLGDEMRLRQLITNLTSNACKFTSEGGRVHVETRLIVPLLGDQPAPLPVLLEVDPETSDTEAIPPSTPVADDPYPPLQLLQTLTAGQQNGTNVMNRHGHLPNHIGFESGTPLYTPATGRSLSVRSNGNAQPQRTGIVVRIEVRDTGVGIKPRDLVDNRLFSPYVQTEIGRFQGGKGTGLGLALVRNIVKLSGGRLGVKSQVGVGSTFWVELALGVGPHAITGRDVGYSKSRHPVMTKPITSVDFGMPPVARPDTPLMSPLTAPLQYTPAPLDKPGSEYRTSVDPLTGHIVLPTPQSLPSSPPPTGSDPNTPTGAKAENRAVAVELQPMITRKDDAPAFVTGSVPDRLNKIPQPPREDPLPVLVVDDDMLTRRLMARMLTRIGCSVELAENGQVALDCLIGPGAHSQAVSGRKLSSSTGTLLTPGSEHSTEPIMIDDNKYAVVFLDNQMPLYSGVQVVDYLRTLGRTTFVVGVTGNALKEDQKEYLEAGVDKILTKPVLEKDLRSMVALARERHKLLQAGADPARCSILLSQSSPASP</sequence>
<dbReference type="EC" id="2.7.13.3" evidence="2"/>
<dbReference type="CDD" id="cd00082">
    <property type="entry name" value="HisKA"/>
    <property type="match status" value="1"/>
</dbReference>
<feature type="domain" description="Response regulatory" evidence="10">
    <location>
        <begin position="935"/>
        <end position="1085"/>
    </location>
</feature>
<dbReference type="SMART" id="SM00448">
    <property type="entry name" value="REC"/>
    <property type="match status" value="1"/>
</dbReference>
<dbReference type="InterPro" id="IPR001789">
    <property type="entry name" value="Sig_transdc_resp-reg_receiver"/>
</dbReference>
<keyword evidence="4" id="KW-0808">Transferase</keyword>
<dbReference type="PANTHER" id="PTHR43047">
    <property type="entry name" value="TWO-COMPONENT HISTIDINE PROTEIN KINASE"/>
    <property type="match status" value="1"/>
</dbReference>
<dbReference type="Gene3D" id="1.10.287.130">
    <property type="match status" value="1"/>
</dbReference>
<dbReference type="GO" id="GO:0009927">
    <property type="term" value="F:histidine phosphotransfer kinase activity"/>
    <property type="evidence" value="ECO:0007669"/>
    <property type="project" value="TreeGrafter"/>
</dbReference>
<dbReference type="InterPro" id="IPR036890">
    <property type="entry name" value="HATPase_C_sf"/>
</dbReference>
<evidence type="ECO:0000313" key="12">
    <source>
        <dbReference type="Proteomes" id="UP000076738"/>
    </source>
</evidence>
<feature type="compositionally biased region" description="Low complexity" evidence="7">
    <location>
        <begin position="984"/>
        <end position="1000"/>
    </location>
</feature>
<dbReference type="InterPro" id="IPR011006">
    <property type="entry name" value="CheY-like_superfamily"/>
</dbReference>
<feature type="region of interest" description="Disordered" evidence="7">
    <location>
        <begin position="861"/>
        <end position="890"/>
    </location>
</feature>
<evidence type="ECO:0000256" key="3">
    <source>
        <dbReference type="ARBA" id="ARBA00022553"/>
    </source>
</evidence>
<dbReference type="Pfam" id="PF00072">
    <property type="entry name" value="Response_reg"/>
    <property type="match status" value="1"/>
</dbReference>
<feature type="modified residue" description="4-aspartylphosphate" evidence="6">
    <location>
        <position position="1020"/>
    </location>
</feature>
<feature type="transmembrane region" description="Helical" evidence="8">
    <location>
        <begin position="272"/>
        <end position="291"/>
    </location>
</feature>
<dbReference type="EMBL" id="KV417274">
    <property type="protein sequence ID" value="KZO98776.1"/>
    <property type="molecule type" value="Genomic_DNA"/>
</dbReference>
<feature type="transmembrane region" description="Helical" evidence="8">
    <location>
        <begin position="303"/>
        <end position="321"/>
    </location>
</feature>
<dbReference type="PROSITE" id="PS50109">
    <property type="entry name" value="HIS_KIN"/>
    <property type="match status" value="1"/>
</dbReference>
<evidence type="ECO:0000256" key="2">
    <source>
        <dbReference type="ARBA" id="ARBA00012438"/>
    </source>
</evidence>
<feature type="transmembrane region" description="Helical" evidence="8">
    <location>
        <begin position="243"/>
        <end position="266"/>
    </location>
</feature>
<dbReference type="SMART" id="SM00388">
    <property type="entry name" value="HisKA"/>
    <property type="match status" value="1"/>
</dbReference>
<evidence type="ECO:0000256" key="7">
    <source>
        <dbReference type="SAM" id="MobiDB-lite"/>
    </source>
</evidence>
<dbReference type="SUPFAM" id="SSF55874">
    <property type="entry name" value="ATPase domain of HSP90 chaperone/DNA topoisomerase II/histidine kinase"/>
    <property type="match status" value="2"/>
</dbReference>
<dbReference type="GO" id="GO:0000155">
    <property type="term" value="F:phosphorelay sensor kinase activity"/>
    <property type="evidence" value="ECO:0007669"/>
    <property type="project" value="InterPro"/>
</dbReference>
<feature type="domain" description="Histidine kinase" evidence="9">
    <location>
        <begin position="451"/>
        <end position="790"/>
    </location>
</feature>
<reference evidence="11 12" key="1">
    <citation type="journal article" date="2016" name="Mol. Biol. Evol.">
        <title>Comparative Genomics of Early-Diverging Mushroom-Forming Fungi Provides Insights into the Origins of Lignocellulose Decay Capabilities.</title>
        <authorList>
            <person name="Nagy L.G."/>
            <person name="Riley R."/>
            <person name="Tritt A."/>
            <person name="Adam C."/>
            <person name="Daum C."/>
            <person name="Floudas D."/>
            <person name="Sun H."/>
            <person name="Yadav J.S."/>
            <person name="Pangilinan J."/>
            <person name="Larsson K.H."/>
            <person name="Matsuura K."/>
            <person name="Barry K."/>
            <person name="Labutti K."/>
            <person name="Kuo R."/>
            <person name="Ohm R.A."/>
            <person name="Bhattacharya S.S."/>
            <person name="Shirouzu T."/>
            <person name="Yoshinaga Y."/>
            <person name="Martin F.M."/>
            <person name="Grigoriev I.V."/>
            <person name="Hibbett D.S."/>
        </authorList>
    </citation>
    <scope>NUCLEOTIDE SEQUENCE [LARGE SCALE GENOMIC DNA]</scope>
    <source>
        <strain evidence="11 12">TUFC12733</strain>
    </source>
</reference>
<feature type="transmembrane region" description="Helical" evidence="8">
    <location>
        <begin position="396"/>
        <end position="413"/>
    </location>
</feature>
<dbReference type="InterPro" id="IPR036097">
    <property type="entry name" value="HisK_dim/P_sf"/>
</dbReference>